<feature type="compositionally biased region" description="Low complexity" evidence="1">
    <location>
        <begin position="580"/>
        <end position="598"/>
    </location>
</feature>
<evidence type="ECO:0000313" key="3">
    <source>
        <dbReference type="Proteomes" id="UP000823388"/>
    </source>
</evidence>
<feature type="compositionally biased region" description="Polar residues" evidence="1">
    <location>
        <begin position="307"/>
        <end position="318"/>
    </location>
</feature>
<accession>A0A8T0UML7</accession>
<protein>
    <submittedName>
        <fullName evidence="2">Uncharacterized protein</fullName>
    </submittedName>
</protein>
<proteinExistence type="predicted"/>
<evidence type="ECO:0000256" key="1">
    <source>
        <dbReference type="SAM" id="MobiDB-lite"/>
    </source>
</evidence>
<feature type="compositionally biased region" description="Low complexity" evidence="1">
    <location>
        <begin position="331"/>
        <end position="349"/>
    </location>
</feature>
<dbReference type="EMBL" id="CM029041">
    <property type="protein sequence ID" value="KAG2623820.1"/>
    <property type="molecule type" value="Genomic_DNA"/>
</dbReference>
<feature type="region of interest" description="Disordered" evidence="1">
    <location>
        <begin position="533"/>
        <end position="598"/>
    </location>
</feature>
<feature type="compositionally biased region" description="Low complexity" evidence="1">
    <location>
        <begin position="540"/>
        <end position="572"/>
    </location>
</feature>
<sequence>MDHQAAAGMDVEQYQGMAMDVQPMHMLMAPEMQQGGYGFPHPTLVQRDGVVNAEHYEAAIMAAAEHYQAPAMNAEDHQAQAMDVEPQHQAMAMVDDVQPAATHLLAAGPETITQQQAYGAFPWLAGESMYPPPSPSLLEKLQELAAMLDVIEAGGSGSGGAAAAGAEADAAALCPAEEDVAFRPIARGQLDCSRCRTVREVVTLNGPCKVHFMVHSAHPETFQHGIVDRMLIGADGNFHTYVLLHHDLRGRRHEWVMNFIAMSVEKMKRHGVQVLQDTYGAPSDGAAAGCTDDTDDSHAHMDVELDTPNNSLSATADQAISPDEAAQPSIPEAAAPETAQPAAVTQQAQEHADAPSSEAAADQPPTSQAPPERNDADAGENSNFPPFNWEGFQTEILESSHVEPYDPASGISVLMYPSMQEQLRQHELKKKEGKKLSKMAVTDTPDYLNLNDDHCANAPNFSSAPFKRLCEKDRTYRLYKRRVSGLTRKIKKLELSAARVGTGGLFKIKQKMESYKHEKEELYDMIKRAMQENERRNDDGAGPSNRAAGPPANSAGPSNGCAAGPSDAAAAGTSNTDAGSSSFAAVPSNVASPSSGTN</sequence>
<feature type="region of interest" description="Disordered" evidence="1">
    <location>
        <begin position="283"/>
        <end position="389"/>
    </location>
</feature>
<organism evidence="2 3">
    <name type="scientific">Panicum virgatum</name>
    <name type="common">Blackwell switchgrass</name>
    <dbReference type="NCBI Taxonomy" id="38727"/>
    <lineage>
        <taxon>Eukaryota</taxon>
        <taxon>Viridiplantae</taxon>
        <taxon>Streptophyta</taxon>
        <taxon>Embryophyta</taxon>
        <taxon>Tracheophyta</taxon>
        <taxon>Spermatophyta</taxon>
        <taxon>Magnoliopsida</taxon>
        <taxon>Liliopsida</taxon>
        <taxon>Poales</taxon>
        <taxon>Poaceae</taxon>
        <taxon>PACMAD clade</taxon>
        <taxon>Panicoideae</taxon>
        <taxon>Panicodae</taxon>
        <taxon>Paniceae</taxon>
        <taxon>Panicinae</taxon>
        <taxon>Panicum</taxon>
        <taxon>Panicum sect. Hiantes</taxon>
    </lineage>
</organism>
<dbReference type="AlphaFoldDB" id="A0A8T0UML7"/>
<evidence type="ECO:0000313" key="2">
    <source>
        <dbReference type="EMBL" id="KAG2623820.1"/>
    </source>
</evidence>
<gene>
    <name evidence="2" type="ORF">PVAP13_3KG081727</name>
</gene>
<comment type="caution">
    <text evidence="2">The sequence shown here is derived from an EMBL/GenBank/DDBJ whole genome shotgun (WGS) entry which is preliminary data.</text>
</comment>
<dbReference type="Proteomes" id="UP000823388">
    <property type="component" value="Chromosome 3K"/>
</dbReference>
<keyword evidence="3" id="KW-1185">Reference proteome</keyword>
<reference evidence="2 3" key="1">
    <citation type="submission" date="2020-05" db="EMBL/GenBank/DDBJ databases">
        <title>WGS assembly of Panicum virgatum.</title>
        <authorList>
            <person name="Lovell J.T."/>
            <person name="Jenkins J."/>
            <person name="Shu S."/>
            <person name="Juenger T.E."/>
            <person name="Schmutz J."/>
        </authorList>
    </citation>
    <scope>NUCLEOTIDE SEQUENCE [LARGE SCALE GENOMIC DNA]</scope>
    <source>
        <strain evidence="3">cv. AP13</strain>
    </source>
</reference>
<name>A0A8T0UML7_PANVG</name>